<comment type="caution">
    <text evidence="1">The sequence shown here is derived from an EMBL/GenBank/DDBJ whole genome shotgun (WGS) entry which is preliminary data.</text>
</comment>
<reference evidence="1" key="2">
    <citation type="submission" date="2023-06" db="EMBL/GenBank/DDBJ databases">
        <authorList>
            <person name="Swenson N.G."/>
            <person name="Wegrzyn J.L."/>
            <person name="Mcevoy S.L."/>
        </authorList>
    </citation>
    <scope>NUCLEOTIDE SEQUENCE</scope>
    <source>
        <strain evidence="1">NS2018</strain>
        <tissue evidence="1">Leaf</tissue>
    </source>
</reference>
<protein>
    <submittedName>
        <fullName evidence="1">Uncharacterized protein</fullName>
    </submittedName>
</protein>
<keyword evidence="2" id="KW-1185">Reference proteome</keyword>
<organism evidence="1 2">
    <name type="scientific">Acer saccharum</name>
    <name type="common">Sugar maple</name>
    <dbReference type="NCBI Taxonomy" id="4024"/>
    <lineage>
        <taxon>Eukaryota</taxon>
        <taxon>Viridiplantae</taxon>
        <taxon>Streptophyta</taxon>
        <taxon>Embryophyta</taxon>
        <taxon>Tracheophyta</taxon>
        <taxon>Spermatophyta</taxon>
        <taxon>Magnoliopsida</taxon>
        <taxon>eudicotyledons</taxon>
        <taxon>Gunneridae</taxon>
        <taxon>Pentapetalae</taxon>
        <taxon>rosids</taxon>
        <taxon>malvids</taxon>
        <taxon>Sapindales</taxon>
        <taxon>Sapindaceae</taxon>
        <taxon>Hippocastanoideae</taxon>
        <taxon>Acereae</taxon>
        <taxon>Acer</taxon>
    </lineage>
</organism>
<dbReference type="AlphaFoldDB" id="A0AA39REI7"/>
<accession>A0AA39REI7</accession>
<reference evidence="1" key="1">
    <citation type="journal article" date="2022" name="Plant J.">
        <title>Strategies of tolerance reflected in two North American maple genomes.</title>
        <authorList>
            <person name="McEvoy S.L."/>
            <person name="Sezen U.U."/>
            <person name="Trouern-Trend A."/>
            <person name="McMahon S.M."/>
            <person name="Schaberg P.G."/>
            <person name="Yang J."/>
            <person name="Wegrzyn J.L."/>
            <person name="Swenson N.G."/>
        </authorList>
    </citation>
    <scope>NUCLEOTIDE SEQUENCE</scope>
    <source>
        <strain evidence="1">NS2018</strain>
    </source>
</reference>
<dbReference type="EMBL" id="JAUESC010000388">
    <property type="protein sequence ID" value="KAK0572134.1"/>
    <property type="molecule type" value="Genomic_DNA"/>
</dbReference>
<name>A0AA39REI7_ACESA</name>
<proteinExistence type="predicted"/>
<sequence>MSSVSLPLGILNDASKSLNPSTIPCVAPLAHSPNASGTIPSSTHLPIDSLGVTLPATIVLPTMPGSNHPMMTRSKTGTTAQKHYSLAPRRHVSHAIAAPITGEVRDNAGERASCLSRHLVILQ</sequence>
<gene>
    <name evidence="1" type="ORF">LWI29_026614</name>
</gene>
<dbReference type="Proteomes" id="UP001168877">
    <property type="component" value="Unassembled WGS sequence"/>
</dbReference>
<evidence type="ECO:0000313" key="2">
    <source>
        <dbReference type="Proteomes" id="UP001168877"/>
    </source>
</evidence>
<evidence type="ECO:0000313" key="1">
    <source>
        <dbReference type="EMBL" id="KAK0572134.1"/>
    </source>
</evidence>